<dbReference type="Gene3D" id="2.130.10.10">
    <property type="entry name" value="YVTN repeat-like/Quinoprotein amine dehydrogenase"/>
    <property type="match status" value="1"/>
</dbReference>
<evidence type="ECO:0000256" key="2">
    <source>
        <dbReference type="ARBA" id="ARBA00005434"/>
    </source>
</evidence>
<dbReference type="FunFam" id="2.130.10.10:FF:000180">
    <property type="entry name" value="WD repeat-containing protein 76"/>
    <property type="match status" value="1"/>
</dbReference>
<dbReference type="GO" id="GO:2000001">
    <property type="term" value="P:regulation of DNA damage checkpoint"/>
    <property type="evidence" value="ECO:0007669"/>
    <property type="project" value="TreeGrafter"/>
</dbReference>
<comment type="function">
    <text evidence="1">Specifically binds 5-hydroxymethylcytosine (5hmC), suggesting that it acts as a specific reader of 5hmC.</text>
</comment>
<evidence type="ECO:0000256" key="1">
    <source>
        <dbReference type="ARBA" id="ARBA00002530"/>
    </source>
</evidence>
<dbReference type="PROSITE" id="PS50294">
    <property type="entry name" value="WD_REPEATS_REGION"/>
    <property type="match status" value="1"/>
</dbReference>
<dbReference type="Gramene" id="KFK42453">
    <property type="protein sequence ID" value="KFK42453"/>
    <property type="gene ID" value="AALP_AA2G258700"/>
</dbReference>
<dbReference type="GO" id="GO:0009737">
    <property type="term" value="P:response to abscisic acid"/>
    <property type="evidence" value="ECO:0007669"/>
    <property type="project" value="EnsemblPlants"/>
</dbReference>
<keyword evidence="7" id="KW-0238">DNA-binding</keyword>
<evidence type="ECO:0000256" key="9">
    <source>
        <dbReference type="SAM" id="MobiDB-lite"/>
    </source>
</evidence>
<dbReference type="InterPro" id="IPR036322">
    <property type="entry name" value="WD40_repeat_dom_sf"/>
</dbReference>
<name>A0A087HK01_ARAAL</name>
<evidence type="ECO:0000256" key="5">
    <source>
        <dbReference type="ARBA" id="ARBA00022737"/>
    </source>
</evidence>
<dbReference type="InterPro" id="IPR015943">
    <property type="entry name" value="WD40/YVTN_repeat-like_dom_sf"/>
</dbReference>
<organism evidence="10 11">
    <name type="scientific">Arabis alpina</name>
    <name type="common">Alpine rock-cress</name>
    <dbReference type="NCBI Taxonomy" id="50452"/>
    <lineage>
        <taxon>Eukaryota</taxon>
        <taxon>Viridiplantae</taxon>
        <taxon>Streptophyta</taxon>
        <taxon>Embryophyta</taxon>
        <taxon>Tracheophyta</taxon>
        <taxon>Spermatophyta</taxon>
        <taxon>Magnoliopsida</taxon>
        <taxon>eudicotyledons</taxon>
        <taxon>Gunneridae</taxon>
        <taxon>Pentapetalae</taxon>
        <taxon>rosids</taxon>
        <taxon>malvids</taxon>
        <taxon>Brassicales</taxon>
        <taxon>Brassicaceae</taxon>
        <taxon>Arabideae</taxon>
        <taxon>Arabis</taxon>
    </lineage>
</organism>
<keyword evidence="6" id="KW-0227">DNA damage</keyword>
<dbReference type="Pfam" id="PF00400">
    <property type="entry name" value="WD40"/>
    <property type="match status" value="3"/>
</dbReference>
<dbReference type="PANTHER" id="PTHR14773:SF0">
    <property type="entry name" value="WD REPEAT-CONTAINING PROTEIN 76"/>
    <property type="match status" value="1"/>
</dbReference>
<evidence type="ECO:0000256" key="7">
    <source>
        <dbReference type="ARBA" id="ARBA00023125"/>
    </source>
</evidence>
<dbReference type="OMA" id="DPNTLYW"/>
<feature type="region of interest" description="Disordered" evidence="9">
    <location>
        <begin position="29"/>
        <end position="58"/>
    </location>
</feature>
<dbReference type="OrthoDB" id="9890280at2759"/>
<gene>
    <name evidence="10" type="ordered locus">AALP_Aa2g258700</name>
</gene>
<dbReference type="PROSITE" id="PS50082">
    <property type="entry name" value="WD_REPEATS_2"/>
    <property type="match status" value="1"/>
</dbReference>
<dbReference type="GO" id="GO:0006974">
    <property type="term" value="P:DNA damage response"/>
    <property type="evidence" value="ECO:0007669"/>
    <property type="project" value="UniProtKB-KW"/>
</dbReference>
<keyword evidence="11" id="KW-1185">Reference proteome</keyword>
<evidence type="ECO:0000313" key="11">
    <source>
        <dbReference type="Proteomes" id="UP000029120"/>
    </source>
</evidence>
<feature type="compositionally biased region" description="Basic residues" evidence="9">
    <location>
        <begin position="46"/>
        <end position="55"/>
    </location>
</feature>
<protein>
    <recommendedName>
        <fullName evidence="3">WD repeat-containing protein 76</fullName>
    </recommendedName>
</protein>
<dbReference type="eggNOG" id="KOG4328">
    <property type="taxonomic scope" value="Eukaryota"/>
</dbReference>
<dbReference type="InterPro" id="IPR001680">
    <property type="entry name" value="WD40_rpt"/>
</dbReference>
<evidence type="ECO:0000313" key="10">
    <source>
        <dbReference type="EMBL" id="KFK42453.1"/>
    </source>
</evidence>
<dbReference type="SUPFAM" id="SSF50978">
    <property type="entry name" value="WD40 repeat-like"/>
    <property type="match status" value="1"/>
</dbReference>
<keyword evidence="4 8" id="KW-0853">WD repeat</keyword>
<dbReference type="EMBL" id="CM002870">
    <property type="protein sequence ID" value="KFK42453.1"/>
    <property type="molecule type" value="Genomic_DNA"/>
</dbReference>
<accession>A0A087HK01</accession>
<dbReference type="GO" id="GO:0003677">
    <property type="term" value="F:DNA binding"/>
    <property type="evidence" value="ECO:0007669"/>
    <property type="project" value="UniProtKB-KW"/>
</dbReference>
<sequence>MATEYERKRLENIKRNYEMLASLNVHGTKSLLSSATKRSRDESKSIKTKKFKKKQKPEEPIVIRQSLRTRGLTPDLKGLPNGFSDKPRRNVVSVSKNESVRVLAPLSLDDVYEGEGSYSEFVDCIVNGEFGDGKACGEKRIDFDEVPLKLEQENVARVVPERILVVKFLPLENVRMVVAGDKSGNVGFWNLDCDDEKNDGIYLFRPHTAPVSSLVFQQNSFSKVISSSYDGLIRLMDVEKSVFDLVYSEDEAIFSLSQRPNDEQSLYFGEGNGMFNVWDIRVGKSSFQWDLHERRINSIDFNPQNTNVMATSSTDGTACLWDLRSMGAKKPKMLKTVQHAKPVHSAYFSPSGHMLATTSHDNYIGILSGANFEDTHMIDHINSTNRWISCFRGVWGWDDSYIFVGNLSKRIDVIAPKLRRTVMELHNPLMKAIPCRIHCHPHNVGMLAGATAGGQVYVWTPK</sequence>
<dbReference type="GO" id="GO:0009414">
    <property type="term" value="P:response to water deprivation"/>
    <property type="evidence" value="ECO:0007669"/>
    <property type="project" value="EnsemblPlants"/>
</dbReference>
<dbReference type="PANTHER" id="PTHR14773">
    <property type="entry name" value="WD REPEAT-CONTAINING PROTEIN 76"/>
    <property type="match status" value="1"/>
</dbReference>
<feature type="repeat" description="WD" evidence="8">
    <location>
        <begin position="289"/>
        <end position="325"/>
    </location>
</feature>
<evidence type="ECO:0000256" key="6">
    <source>
        <dbReference type="ARBA" id="ARBA00022763"/>
    </source>
</evidence>
<evidence type="ECO:0000256" key="4">
    <source>
        <dbReference type="ARBA" id="ARBA00022574"/>
    </source>
</evidence>
<evidence type="ECO:0000256" key="8">
    <source>
        <dbReference type="PROSITE-ProRule" id="PRU00221"/>
    </source>
</evidence>
<dbReference type="InterPro" id="IPR019775">
    <property type="entry name" value="WD40_repeat_CS"/>
</dbReference>
<dbReference type="GO" id="GO:0005634">
    <property type="term" value="C:nucleus"/>
    <property type="evidence" value="ECO:0007669"/>
    <property type="project" value="TreeGrafter"/>
</dbReference>
<dbReference type="PROSITE" id="PS00678">
    <property type="entry name" value="WD_REPEATS_1"/>
    <property type="match status" value="1"/>
</dbReference>
<dbReference type="SMART" id="SM00320">
    <property type="entry name" value="WD40"/>
    <property type="match status" value="4"/>
</dbReference>
<dbReference type="AlphaFoldDB" id="A0A087HK01"/>
<evidence type="ECO:0000256" key="3">
    <source>
        <dbReference type="ARBA" id="ARBA00021234"/>
    </source>
</evidence>
<dbReference type="InterPro" id="IPR050853">
    <property type="entry name" value="WD_repeat_DNA-damage-binding"/>
</dbReference>
<reference evidence="11" key="1">
    <citation type="journal article" date="2015" name="Nat. Plants">
        <title>Genome expansion of Arabis alpina linked with retrotransposition and reduced symmetric DNA methylation.</title>
        <authorList>
            <person name="Willing E.M."/>
            <person name="Rawat V."/>
            <person name="Mandakova T."/>
            <person name="Maumus F."/>
            <person name="James G.V."/>
            <person name="Nordstroem K.J."/>
            <person name="Becker C."/>
            <person name="Warthmann N."/>
            <person name="Chica C."/>
            <person name="Szarzynska B."/>
            <person name="Zytnicki M."/>
            <person name="Albani M.C."/>
            <person name="Kiefer C."/>
            <person name="Bergonzi S."/>
            <person name="Castaings L."/>
            <person name="Mateos J.L."/>
            <person name="Berns M.C."/>
            <person name="Bujdoso N."/>
            <person name="Piofczyk T."/>
            <person name="de Lorenzo L."/>
            <person name="Barrero-Sicilia C."/>
            <person name="Mateos I."/>
            <person name="Piednoel M."/>
            <person name="Hagmann J."/>
            <person name="Chen-Min-Tao R."/>
            <person name="Iglesias-Fernandez R."/>
            <person name="Schuster S.C."/>
            <person name="Alonso-Blanco C."/>
            <person name="Roudier F."/>
            <person name="Carbonero P."/>
            <person name="Paz-Ares J."/>
            <person name="Davis S.J."/>
            <person name="Pecinka A."/>
            <person name="Quesneville H."/>
            <person name="Colot V."/>
            <person name="Lysak M.A."/>
            <person name="Weigel D."/>
            <person name="Coupland G."/>
            <person name="Schneeberger K."/>
        </authorList>
    </citation>
    <scope>NUCLEOTIDE SEQUENCE [LARGE SCALE GENOMIC DNA]</scope>
    <source>
        <strain evidence="11">cv. Pajares</strain>
    </source>
</reference>
<dbReference type="Proteomes" id="UP000029120">
    <property type="component" value="Chromosome 2"/>
</dbReference>
<proteinExistence type="inferred from homology"/>
<comment type="similarity">
    <text evidence="2">Belongs to the WD repeat DDB2/WDR76 family.</text>
</comment>
<keyword evidence="5" id="KW-0677">Repeat</keyword>